<dbReference type="GO" id="GO:0005737">
    <property type="term" value="C:cytoplasm"/>
    <property type="evidence" value="ECO:0007669"/>
    <property type="project" value="UniProtKB-SubCell"/>
</dbReference>
<dbReference type="EMBL" id="LSSK01000184">
    <property type="protein sequence ID" value="OMH84511.1"/>
    <property type="molecule type" value="Genomic_DNA"/>
</dbReference>
<reference evidence="7" key="1">
    <citation type="submission" date="2017-01" db="EMBL/GenBank/DDBJ databases">
        <authorList>
            <person name="Mah S.A."/>
            <person name="Swanson W.J."/>
            <person name="Moy G.W."/>
            <person name="Vacquier V.D."/>
        </authorList>
    </citation>
    <scope>NUCLEOTIDE SEQUENCE [LARGE SCALE GENOMIC DNA]</scope>
    <source>
        <strain evidence="7">COL-18-3</strain>
    </source>
</reference>
<protein>
    <recommendedName>
        <fullName evidence="5">PI31 proteasome regulator C-terminal domain-containing protein</fullName>
    </recommendedName>
</protein>
<proteinExistence type="inferred from homology"/>
<evidence type="ECO:0000256" key="1">
    <source>
        <dbReference type="ARBA" id="ARBA00004496"/>
    </source>
</evidence>
<dbReference type="PANTHER" id="PTHR13266">
    <property type="entry name" value="PROTEASOME INHIBITOR"/>
    <property type="match status" value="1"/>
</dbReference>
<dbReference type="InterPro" id="IPR013886">
    <property type="entry name" value="PI31_Prot_C"/>
</dbReference>
<dbReference type="Proteomes" id="UP000188320">
    <property type="component" value="Unassembled WGS sequence"/>
</dbReference>
<comment type="similarity">
    <text evidence="2">Belongs to the proteasome inhibitor PI31 family.</text>
</comment>
<dbReference type="OrthoDB" id="68090at2759"/>
<evidence type="ECO:0000313" key="6">
    <source>
        <dbReference type="EMBL" id="OMH83062.1"/>
    </source>
</evidence>
<evidence type="ECO:0000256" key="2">
    <source>
        <dbReference type="ARBA" id="ARBA00006405"/>
    </source>
</evidence>
<keyword evidence="3" id="KW-0963">Cytoplasm</keyword>
<dbReference type="GO" id="GO:0004866">
    <property type="term" value="F:endopeptidase inhibitor activity"/>
    <property type="evidence" value="ECO:0007669"/>
    <property type="project" value="InterPro"/>
</dbReference>
<feature type="region of interest" description="Disordered" evidence="4">
    <location>
        <begin position="227"/>
        <end position="259"/>
    </location>
</feature>
<evidence type="ECO:0000256" key="3">
    <source>
        <dbReference type="ARBA" id="ARBA00022490"/>
    </source>
</evidence>
<dbReference type="GO" id="GO:0070628">
    <property type="term" value="F:proteasome binding"/>
    <property type="evidence" value="ECO:0007669"/>
    <property type="project" value="InterPro"/>
</dbReference>
<comment type="caution">
    <text evidence="7">The sequence shown here is derived from an EMBL/GenBank/DDBJ whole genome shotgun (WGS) entry which is preliminary data.</text>
</comment>
<keyword evidence="8" id="KW-1185">Reference proteome</keyword>
<evidence type="ECO:0000313" key="8">
    <source>
        <dbReference type="Proteomes" id="UP000188320"/>
    </source>
</evidence>
<organism evidence="7 8">
    <name type="scientific">Zancudomyces culisetae</name>
    <name type="common">Gut fungus</name>
    <name type="synonym">Smittium culisetae</name>
    <dbReference type="NCBI Taxonomy" id="1213189"/>
    <lineage>
        <taxon>Eukaryota</taxon>
        <taxon>Fungi</taxon>
        <taxon>Fungi incertae sedis</taxon>
        <taxon>Zoopagomycota</taxon>
        <taxon>Kickxellomycotina</taxon>
        <taxon>Harpellomycetes</taxon>
        <taxon>Harpellales</taxon>
        <taxon>Legeriomycetaceae</taxon>
        <taxon>Zancudomyces</taxon>
    </lineage>
</organism>
<dbReference type="PANTHER" id="PTHR13266:SF1">
    <property type="entry name" value="PROTEASOME INHIBITOR PI31 SUBUNIT"/>
    <property type="match status" value="1"/>
</dbReference>
<dbReference type="Pfam" id="PF08577">
    <property type="entry name" value="PI31_Prot_C"/>
    <property type="match status" value="1"/>
</dbReference>
<evidence type="ECO:0000313" key="7">
    <source>
        <dbReference type="EMBL" id="OMH84511.1"/>
    </source>
</evidence>
<evidence type="ECO:0000256" key="4">
    <source>
        <dbReference type="SAM" id="MobiDB-lite"/>
    </source>
</evidence>
<reference evidence="8" key="2">
    <citation type="submission" date="2017-01" db="EMBL/GenBank/DDBJ databases">
        <authorList>
            <person name="Wang Y."/>
            <person name="White M."/>
            <person name="Kvist S."/>
            <person name="Moncalvo J.-M."/>
        </authorList>
    </citation>
    <scope>NUCLEOTIDE SEQUENCE [LARGE SCALE GENOMIC DNA]</scope>
    <source>
        <strain evidence="8">COL-18-3</strain>
    </source>
</reference>
<dbReference type="GO" id="GO:0043161">
    <property type="term" value="P:proteasome-mediated ubiquitin-dependent protein catabolic process"/>
    <property type="evidence" value="ECO:0007669"/>
    <property type="project" value="InterPro"/>
</dbReference>
<accession>A0A1R1PU81</accession>
<dbReference type="AlphaFoldDB" id="A0A1R1PU81"/>
<feature type="domain" description="PI31 proteasome regulator C-terminal" evidence="5">
    <location>
        <begin position="168"/>
        <end position="224"/>
    </location>
</feature>
<dbReference type="EMBL" id="LSSK01000519">
    <property type="protein sequence ID" value="OMH83062.1"/>
    <property type="molecule type" value="Genomic_DNA"/>
</dbReference>
<sequence length="259" mass="28260">MEAKYYSKEQLIVQICNCILKNEGFIFSKGVGEGLSIDNVDFTGKQNLLDTNWDTKAEYFLSQGGTKKKFSVIWNFVDDIVVSKEAKTLSFETEQLIEKGIQFPLSVSVDDKNAMSGVCAHVKGFKGFRRNFLRQLVEPHFPDEEVSKKQDVSKGEAIALHQGRFLQGFGEGVEGGGSIVGPNHPIFGPRGQRHDSVGSGIPGGPQTLPRGAVPPGARFDPIVPFGNIPGIRKPGNRGGTFSGDPDKDEFMPPNGPNFF</sequence>
<dbReference type="InterPro" id="IPR045128">
    <property type="entry name" value="PI31-like"/>
</dbReference>
<evidence type="ECO:0000259" key="5">
    <source>
        <dbReference type="Pfam" id="PF08577"/>
    </source>
</evidence>
<name>A0A1R1PU81_ZANCU</name>
<gene>
    <name evidence="7" type="ORF">AX774_g1955</name>
    <name evidence="6" type="ORF">AX774_g3432</name>
</gene>
<comment type="subcellular location">
    <subcellularLocation>
        <location evidence="1">Cytoplasm</location>
    </subcellularLocation>
</comment>